<name>A0A0F9A4W7_9ZZZZ</name>
<evidence type="ECO:0000313" key="1">
    <source>
        <dbReference type="EMBL" id="KKL04604.1"/>
    </source>
</evidence>
<gene>
    <name evidence="1" type="ORF">LCGC14_2614410</name>
</gene>
<organism evidence="1">
    <name type="scientific">marine sediment metagenome</name>
    <dbReference type="NCBI Taxonomy" id="412755"/>
    <lineage>
        <taxon>unclassified sequences</taxon>
        <taxon>metagenomes</taxon>
        <taxon>ecological metagenomes</taxon>
    </lineage>
</organism>
<dbReference type="EMBL" id="LAZR01044456">
    <property type="protein sequence ID" value="KKL04604.1"/>
    <property type="molecule type" value="Genomic_DNA"/>
</dbReference>
<reference evidence="1" key="1">
    <citation type="journal article" date="2015" name="Nature">
        <title>Complex archaea that bridge the gap between prokaryotes and eukaryotes.</title>
        <authorList>
            <person name="Spang A."/>
            <person name="Saw J.H."/>
            <person name="Jorgensen S.L."/>
            <person name="Zaremba-Niedzwiedzka K."/>
            <person name="Martijn J."/>
            <person name="Lind A.E."/>
            <person name="van Eijk R."/>
            <person name="Schleper C."/>
            <person name="Guy L."/>
            <person name="Ettema T.J."/>
        </authorList>
    </citation>
    <scope>NUCLEOTIDE SEQUENCE</scope>
</reference>
<dbReference type="AlphaFoldDB" id="A0A0F9A4W7"/>
<proteinExistence type="predicted"/>
<accession>A0A0F9A4W7</accession>
<sequence length="48" mass="5817">MTEQERAKFDEEMWDAMAEFNRQSMIKWTLDNFFLGLSHISHLLKKIV</sequence>
<protein>
    <submittedName>
        <fullName evidence="1">Uncharacterized protein</fullName>
    </submittedName>
</protein>
<comment type="caution">
    <text evidence="1">The sequence shown here is derived from an EMBL/GenBank/DDBJ whole genome shotgun (WGS) entry which is preliminary data.</text>
</comment>